<feature type="compositionally biased region" description="Basic and acidic residues" evidence="1">
    <location>
        <begin position="133"/>
        <end position="143"/>
    </location>
</feature>
<name>A0A164ZRU4_XYLHT</name>
<evidence type="ECO:0000313" key="3">
    <source>
        <dbReference type="Proteomes" id="UP000076632"/>
    </source>
</evidence>
<dbReference type="GeneID" id="28901725"/>
<gene>
    <name evidence="2" type="ORF">L228DRAFT_43435</name>
</gene>
<protein>
    <submittedName>
        <fullName evidence="2">Uncharacterized protein</fullName>
    </submittedName>
</protein>
<dbReference type="EMBL" id="KV407466">
    <property type="protein sequence ID" value="KZF19432.1"/>
    <property type="molecule type" value="Genomic_DNA"/>
</dbReference>
<evidence type="ECO:0000256" key="1">
    <source>
        <dbReference type="SAM" id="MobiDB-lite"/>
    </source>
</evidence>
<evidence type="ECO:0000313" key="2">
    <source>
        <dbReference type="EMBL" id="KZF19432.1"/>
    </source>
</evidence>
<dbReference type="Proteomes" id="UP000076632">
    <property type="component" value="Unassembled WGS sequence"/>
</dbReference>
<dbReference type="RefSeq" id="XP_018184987.1">
    <property type="nucleotide sequence ID" value="XM_018336588.1"/>
</dbReference>
<sequence length="169" mass="19698">MIPALDTIITSMIRSNDPMIYGLRSLLRYFATSLLHYLITTFSILNPQSSILRVPEQRVMQYFTRREMAFVIWTDGNFSFHTYPHKHTYSLTLIICHCFIIVNLPDAAAAADDDKTMPKQKQVQVQIQTKPYSRHDGYQDSRPKRLAFPRLQTCIDDTDTEPHKTDQEE</sequence>
<keyword evidence="3" id="KW-1185">Reference proteome</keyword>
<proteinExistence type="predicted"/>
<reference evidence="2 3" key="1">
    <citation type="journal article" date="2016" name="Fungal Biol.">
        <title>The genome of Xylona heveae provides a window into fungal endophytism.</title>
        <authorList>
            <person name="Gazis R."/>
            <person name="Kuo A."/>
            <person name="Riley R."/>
            <person name="LaButti K."/>
            <person name="Lipzen A."/>
            <person name="Lin J."/>
            <person name="Amirebrahimi M."/>
            <person name="Hesse C.N."/>
            <person name="Spatafora J.W."/>
            <person name="Henrissat B."/>
            <person name="Hainaut M."/>
            <person name="Grigoriev I.V."/>
            <person name="Hibbett D.S."/>
        </authorList>
    </citation>
    <scope>NUCLEOTIDE SEQUENCE [LARGE SCALE GENOMIC DNA]</scope>
    <source>
        <strain evidence="2 3">TC161</strain>
    </source>
</reference>
<dbReference type="AlphaFoldDB" id="A0A164ZRU4"/>
<accession>A0A164ZRU4</accession>
<organism evidence="2 3">
    <name type="scientific">Xylona heveae (strain CBS 132557 / TC161)</name>
    <dbReference type="NCBI Taxonomy" id="1328760"/>
    <lineage>
        <taxon>Eukaryota</taxon>
        <taxon>Fungi</taxon>
        <taxon>Dikarya</taxon>
        <taxon>Ascomycota</taxon>
        <taxon>Pezizomycotina</taxon>
        <taxon>Xylonomycetes</taxon>
        <taxon>Xylonales</taxon>
        <taxon>Xylonaceae</taxon>
        <taxon>Xylona</taxon>
    </lineage>
</organism>
<feature type="region of interest" description="Disordered" evidence="1">
    <location>
        <begin position="124"/>
        <end position="144"/>
    </location>
</feature>
<dbReference type="InParanoid" id="A0A164ZRU4"/>